<gene>
    <name evidence="1" type="ORF">F5148DRAFT_974257</name>
</gene>
<evidence type="ECO:0000313" key="2">
    <source>
        <dbReference type="Proteomes" id="UP001207468"/>
    </source>
</evidence>
<organism evidence="1 2">
    <name type="scientific">Russula earlei</name>
    <dbReference type="NCBI Taxonomy" id="71964"/>
    <lineage>
        <taxon>Eukaryota</taxon>
        <taxon>Fungi</taxon>
        <taxon>Dikarya</taxon>
        <taxon>Basidiomycota</taxon>
        <taxon>Agaricomycotina</taxon>
        <taxon>Agaricomycetes</taxon>
        <taxon>Russulales</taxon>
        <taxon>Russulaceae</taxon>
        <taxon>Russula</taxon>
    </lineage>
</organism>
<accession>A0ACC0ULM2</accession>
<proteinExistence type="predicted"/>
<protein>
    <submittedName>
        <fullName evidence="1">Uncharacterized protein</fullName>
    </submittedName>
</protein>
<name>A0ACC0ULM2_9AGAM</name>
<keyword evidence="2" id="KW-1185">Reference proteome</keyword>
<comment type="caution">
    <text evidence="1">The sequence shown here is derived from an EMBL/GenBank/DDBJ whole genome shotgun (WGS) entry which is preliminary data.</text>
</comment>
<evidence type="ECO:0000313" key="1">
    <source>
        <dbReference type="EMBL" id="KAI9511974.1"/>
    </source>
</evidence>
<dbReference type="EMBL" id="JAGFNK010000014">
    <property type="protein sequence ID" value="KAI9511974.1"/>
    <property type="molecule type" value="Genomic_DNA"/>
</dbReference>
<sequence length="144" mass="16071">MLLVKASSSCDVCLEPFQLKGESSPPVRAPCAIDCGHIFCSTCIDSFARLACPLCRSYFDPRAVRRLRIDVAPKTPDTRPLRVGHQNDNGATASKEDLKDRIISIVRNGADGGHYQALIQETCTWLKEQTPEEVRDLAFELYHH</sequence>
<dbReference type="Proteomes" id="UP001207468">
    <property type="component" value="Unassembled WGS sequence"/>
</dbReference>
<reference evidence="1" key="1">
    <citation type="submission" date="2021-03" db="EMBL/GenBank/DDBJ databases">
        <title>Evolutionary priming and transition to the ectomycorrhizal habit in an iconic lineage of mushroom-forming fungi: is preadaptation a requirement?</title>
        <authorList>
            <consortium name="DOE Joint Genome Institute"/>
            <person name="Looney B.P."/>
            <person name="Miyauchi S."/>
            <person name="Morin E."/>
            <person name="Drula E."/>
            <person name="Courty P.E."/>
            <person name="Chicoki N."/>
            <person name="Fauchery L."/>
            <person name="Kohler A."/>
            <person name="Kuo A."/>
            <person name="LaButti K."/>
            <person name="Pangilinan J."/>
            <person name="Lipzen A."/>
            <person name="Riley R."/>
            <person name="Andreopoulos W."/>
            <person name="He G."/>
            <person name="Johnson J."/>
            <person name="Barry K.W."/>
            <person name="Grigoriev I.V."/>
            <person name="Nagy L."/>
            <person name="Hibbett D."/>
            <person name="Henrissat B."/>
            <person name="Matheny P.B."/>
            <person name="Labbe J."/>
            <person name="Martin A.F."/>
        </authorList>
    </citation>
    <scope>NUCLEOTIDE SEQUENCE</scope>
    <source>
        <strain evidence="1">BPL698</strain>
    </source>
</reference>